<dbReference type="Proteomes" id="UP000245956">
    <property type="component" value="Unassembled WGS sequence"/>
</dbReference>
<dbReference type="Gene3D" id="1.10.630.10">
    <property type="entry name" value="Cytochrome P450"/>
    <property type="match status" value="1"/>
</dbReference>
<keyword evidence="5" id="KW-0812">Transmembrane</keyword>
<evidence type="ECO:0000313" key="9">
    <source>
        <dbReference type="Proteomes" id="UP001287286"/>
    </source>
</evidence>
<dbReference type="GO" id="GO:0020037">
    <property type="term" value="F:heme binding"/>
    <property type="evidence" value="ECO:0007669"/>
    <property type="project" value="InterPro"/>
</dbReference>
<dbReference type="AlphaFoldDB" id="A0A2U3EBB1"/>
<name>A0A2U3EBB1_PURLI</name>
<sequence length="604" mass="66728">MWRDGNVASWLHDPDVLSAFITGPGAPTSHPQSPSGRVPTCRLGHQTSTPDAVSRTREILDPRFGNARVEKWNAAAVRPAFLNNHLGSLSFRSDARAIFNTMQAVLGPAMTWPTVLGCIAALGLARLAWLIIYRLYLHPLSSYPGPLLGKVTGLYMIAMMVAGKATSSRYEWHKRYGPVVRTGPDELCFADEASIKDIYGQSSNPCPKAAPFYSGISLNIADSVFTAVDRGEHARMRRLLAHQFSAAGISQCVGEITDRVKMFCEKLRTSAQPVDVHDLTHDLYLDIISQLSFAKSFDLLKGKHSDGARDMETYFSIAPLYGIFPVAKYLPFGIFAAAQQARPRIVKFVQSCIDDFRERIASEEVDTGGLLRQMMEAQDSEVPEGDVPNAGANKSFSDAELIENAVLFLKAGSETTATTLVYLIYEVGIRPAVYSRLVEEVRAAFPDRSTSPDLETAINLPYLNCVIQEVLRLRGPASAMAPRISPGKVIAGKYVPKGVGVSSQPFSTQRDPKVFPEPLEFTPDRWETPTAAMKLMQRPFLSGPRNCIGMHFARAQLVLTACALYQRFEIEVDRTRTTDDMMKLRDMGLQSPMGRQLWISVKTI</sequence>
<dbReference type="Pfam" id="PF00067">
    <property type="entry name" value="p450"/>
    <property type="match status" value="1"/>
</dbReference>
<comment type="cofactor">
    <cofactor evidence="4">
        <name>heme</name>
        <dbReference type="ChEBI" id="CHEBI:30413"/>
    </cofactor>
</comment>
<keyword evidence="1 4" id="KW-0349">Heme</keyword>
<dbReference type="Proteomes" id="UP001287286">
    <property type="component" value="Unassembled WGS sequence"/>
</dbReference>
<keyword evidence="5" id="KW-0472">Membrane</keyword>
<feature type="transmembrane region" description="Helical" evidence="5">
    <location>
        <begin position="112"/>
        <end position="135"/>
    </location>
</feature>
<dbReference type="GO" id="GO:0016705">
    <property type="term" value="F:oxidoreductase activity, acting on paired donors, with incorporation or reduction of molecular oxygen"/>
    <property type="evidence" value="ECO:0007669"/>
    <property type="project" value="InterPro"/>
</dbReference>
<dbReference type="GO" id="GO:0004497">
    <property type="term" value="F:monooxygenase activity"/>
    <property type="evidence" value="ECO:0007669"/>
    <property type="project" value="InterPro"/>
</dbReference>
<evidence type="ECO:0000256" key="4">
    <source>
        <dbReference type="PIRSR" id="PIRSR602401-1"/>
    </source>
</evidence>
<evidence type="ECO:0000313" key="8">
    <source>
        <dbReference type="Proteomes" id="UP000245956"/>
    </source>
</evidence>
<dbReference type="PANTHER" id="PTHR24305">
    <property type="entry name" value="CYTOCHROME P450"/>
    <property type="match status" value="1"/>
</dbReference>
<accession>A0A2U3EBB1</accession>
<keyword evidence="9" id="KW-1185">Reference proteome</keyword>
<evidence type="ECO:0000256" key="1">
    <source>
        <dbReference type="ARBA" id="ARBA00022617"/>
    </source>
</evidence>
<dbReference type="SUPFAM" id="SSF48264">
    <property type="entry name" value="Cytochrome P450"/>
    <property type="match status" value="1"/>
</dbReference>
<dbReference type="InterPro" id="IPR001128">
    <property type="entry name" value="Cyt_P450"/>
</dbReference>
<reference evidence="7 8" key="2">
    <citation type="journal article" date="2016" name="Front. Microbiol.">
        <title>Genome and transcriptome sequences reveal the specific parasitism of the nematophagous Purpureocillium lilacinum 36-1.</title>
        <authorList>
            <person name="Xie J."/>
            <person name="Li S."/>
            <person name="Mo C."/>
            <person name="Xiao X."/>
            <person name="Peng D."/>
            <person name="Wang G."/>
            <person name="Xiao Y."/>
        </authorList>
    </citation>
    <scope>NUCLEOTIDE SEQUENCE [LARGE SCALE GENOMIC DNA]</scope>
    <source>
        <strain evidence="7 8">36-1</strain>
    </source>
</reference>
<feature type="transmembrane region" description="Helical" evidence="5">
    <location>
        <begin position="147"/>
        <end position="165"/>
    </location>
</feature>
<keyword evidence="3 4" id="KW-0408">Iron</keyword>
<reference evidence="6" key="3">
    <citation type="submission" date="2023-11" db="EMBL/GenBank/DDBJ databases">
        <authorList>
            <person name="Beijen E."/>
            <person name="Ohm R.A."/>
        </authorList>
    </citation>
    <scope>NUCLEOTIDE SEQUENCE</scope>
    <source>
        <strain evidence="6">CBS 150709</strain>
    </source>
</reference>
<organism evidence="7 8">
    <name type="scientific">Purpureocillium lilacinum</name>
    <name type="common">Paecilomyces lilacinus</name>
    <dbReference type="NCBI Taxonomy" id="33203"/>
    <lineage>
        <taxon>Eukaryota</taxon>
        <taxon>Fungi</taxon>
        <taxon>Dikarya</taxon>
        <taxon>Ascomycota</taxon>
        <taxon>Pezizomycotina</taxon>
        <taxon>Sordariomycetes</taxon>
        <taxon>Hypocreomycetidae</taxon>
        <taxon>Hypocreales</taxon>
        <taxon>Ophiocordycipitaceae</taxon>
        <taxon>Purpureocillium</taxon>
    </lineage>
</organism>
<proteinExistence type="predicted"/>
<dbReference type="GO" id="GO:0005506">
    <property type="term" value="F:iron ion binding"/>
    <property type="evidence" value="ECO:0007669"/>
    <property type="project" value="InterPro"/>
</dbReference>
<evidence type="ECO:0000313" key="6">
    <source>
        <dbReference type="EMBL" id="KAK4089299.1"/>
    </source>
</evidence>
<keyword evidence="5" id="KW-1133">Transmembrane helix</keyword>
<reference evidence="6 9" key="4">
    <citation type="journal article" date="2024" name="Microbiol. Resour. Announc.">
        <title>Genome annotations for the ascomycete fungi Trichoderma harzianum, Trichoderma aggressivum, and Purpureocillium lilacinum.</title>
        <authorList>
            <person name="Beijen E.P.W."/>
            <person name="Ohm R.A."/>
        </authorList>
    </citation>
    <scope>NUCLEOTIDE SEQUENCE [LARGE SCALE GENOMIC DNA]</scope>
    <source>
        <strain evidence="6 9">CBS 150709</strain>
    </source>
</reference>
<evidence type="ECO:0000256" key="2">
    <source>
        <dbReference type="ARBA" id="ARBA00022723"/>
    </source>
</evidence>
<comment type="caution">
    <text evidence="7">The sequence shown here is derived from an EMBL/GenBank/DDBJ whole genome shotgun (WGS) entry which is preliminary data.</text>
</comment>
<dbReference type="InterPro" id="IPR036396">
    <property type="entry name" value="Cyt_P450_sf"/>
</dbReference>
<protein>
    <submittedName>
        <fullName evidence="7">Putative cytochrome p450 protein</fullName>
    </submittedName>
</protein>
<reference evidence="7" key="1">
    <citation type="submission" date="2015-05" db="EMBL/GenBank/DDBJ databases">
        <authorList>
            <person name="Wang D.B."/>
            <person name="Wang M."/>
        </authorList>
    </citation>
    <scope>NUCLEOTIDE SEQUENCE</scope>
    <source>
        <strain evidence="7">36-1</strain>
    </source>
</reference>
<feature type="binding site" description="axial binding residue" evidence="4">
    <location>
        <position position="547"/>
    </location>
    <ligand>
        <name>heme</name>
        <dbReference type="ChEBI" id="CHEBI:30413"/>
    </ligand>
    <ligandPart>
        <name>Fe</name>
        <dbReference type="ChEBI" id="CHEBI:18248"/>
    </ligandPart>
</feature>
<dbReference type="PANTHER" id="PTHR24305:SF234">
    <property type="entry name" value="CYTOCHROME P450"/>
    <property type="match status" value="1"/>
</dbReference>
<dbReference type="PRINTS" id="PR00385">
    <property type="entry name" value="P450"/>
</dbReference>
<dbReference type="EMBL" id="JAWRVI010000020">
    <property type="protein sequence ID" value="KAK4089299.1"/>
    <property type="molecule type" value="Genomic_DNA"/>
</dbReference>
<dbReference type="InterPro" id="IPR002401">
    <property type="entry name" value="Cyt_P450_E_grp-I"/>
</dbReference>
<evidence type="ECO:0000256" key="3">
    <source>
        <dbReference type="ARBA" id="ARBA00023004"/>
    </source>
</evidence>
<dbReference type="PRINTS" id="PR00463">
    <property type="entry name" value="EP450I"/>
</dbReference>
<evidence type="ECO:0000256" key="5">
    <source>
        <dbReference type="SAM" id="Phobius"/>
    </source>
</evidence>
<dbReference type="EMBL" id="LCWV01000007">
    <property type="protein sequence ID" value="PWI71787.1"/>
    <property type="molecule type" value="Genomic_DNA"/>
</dbReference>
<evidence type="ECO:0000313" key="7">
    <source>
        <dbReference type="EMBL" id="PWI71787.1"/>
    </source>
</evidence>
<keyword evidence="2 4" id="KW-0479">Metal-binding</keyword>
<gene>
    <name evidence="7" type="ORF">PCL_11881</name>
    <name evidence="6" type="ORF">Purlil1_6288</name>
</gene>
<dbReference type="InterPro" id="IPR050121">
    <property type="entry name" value="Cytochrome_P450_monoxygenase"/>
</dbReference>